<feature type="region of interest" description="Disordered" evidence="1">
    <location>
        <begin position="185"/>
        <end position="213"/>
    </location>
</feature>
<gene>
    <name evidence="3" type="ORF">HNR06_001415</name>
</gene>
<sequence length="270" mass="27895">MAGGGTVARLVARTLERGHLTRAGVTRISVLTAVGAAVWFSRADTVGGLAGSAFLGAVLFCDAVRDRMRAHRRDALTLWLTAMLSRLREYTVHLGLAFGAVAAGIDGAWGWAAGALVALALRDSLLTAGSAPAAPRPGQESKRPAPSAQRRTGGLLSDLAPRPPQGSRVSDPVLTSRLFGTTVVTASEEARTRSAGNGGNRPGGSPGHPAAATPAPVRRLLSFPQPARFLTVAVTATLWDARVTFVTLVVGCAVAVTARFADPADHGARR</sequence>
<proteinExistence type="predicted"/>
<feature type="transmembrane region" description="Helical" evidence="2">
    <location>
        <begin position="20"/>
        <end position="40"/>
    </location>
</feature>
<dbReference type="RefSeq" id="WP_179809543.1">
    <property type="nucleotide sequence ID" value="NZ_JACCHL010000001.1"/>
</dbReference>
<evidence type="ECO:0000313" key="4">
    <source>
        <dbReference type="Proteomes" id="UP000584931"/>
    </source>
</evidence>
<feature type="transmembrane region" description="Helical" evidence="2">
    <location>
        <begin position="46"/>
        <end position="64"/>
    </location>
</feature>
<evidence type="ECO:0000256" key="2">
    <source>
        <dbReference type="SAM" id="Phobius"/>
    </source>
</evidence>
<organism evidence="3 4">
    <name type="scientific">Nocardiopsis sinuspersici</name>
    <dbReference type="NCBI Taxonomy" id="501010"/>
    <lineage>
        <taxon>Bacteria</taxon>
        <taxon>Bacillati</taxon>
        <taxon>Actinomycetota</taxon>
        <taxon>Actinomycetes</taxon>
        <taxon>Streptosporangiales</taxon>
        <taxon>Nocardiopsidaceae</taxon>
        <taxon>Nocardiopsis</taxon>
    </lineage>
</organism>
<keyword evidence="2" id="KW-0812">Transmembrane</keyword>
<dbReference type="AlphaFoldDB" id="A0A7Z0BI86"/>
<evidence type="ECO:0000256" key="1">
    <source>
        <dbReference type="SAM" id="MobiDB-lite"/>
    </source>
</evidence>
<reference evidence="3 4" key="1">
    <citation type="submission" date="2020-07" db="EMBL/GenBank/DDBJ databases">
        <title>Sequencing the genomes of 1000 actinobacteria strains.</title>
        <authorList>
            <person name="Klenk H.-P."/>
        </authorList>
    </citation>
    <scope>NUCLEOTIDE SEQUENCE [LARGE SCALE GENOMIC DNA]</scope>
    <source>
        <strain evidence="3 4">DSM 45278</strain>
    </source>
</reference>
<dbReference type="EMBL" id="JACCHL010000001">
    <property type="protein sequence ID" value="NYH51826.1"/>
    <property type="molecule type" value="Genomic_DNA"/>
</dbReference>
<protein>
    <submittedName>
        <fullName evidence="3">Uncharacterized protein</fullName>
    </submittedName>
</protein>
<name>A0A7Z0BI86_9ACTN</name>
<feature type="region of interest" description="Disordered" evidence="1">
    <location>
        <begin position="129"/>
        <end position="172"/>
    </location>
</feature>
<feature type="compositionally biased region" description="Gly residues" evidence="1">
    <location>
        <begin position="196"/>
        <end position="206"/>
    </location>
</feature>
<accession>A0A7Z0BI86</accession>
<comment type="caution">
    <text evidence="3">The sequence shown here is derived from an EMBL/GenBank/DDBJ whole genome shotgun (WGS) entry which is preliminary data.</text>
</comment>
<dbReference type="Proteomes" id="UP000584931">
    <property type="component" value="Unassembled WGS sequence"/>
</dbReference>
<keyword evidence="2" id="KW-0472">Membrane</keyword>
<evidence type="ECO:0000313" key="3">
    <source>
        <dbReference type="EMBL" id="NYH51826.1"/>
    </source>
</evidence>
<keyword evidence="2" id="KW-1133">Transmembrane helix</keyword>